<evidence type="ECO:0000256" key="1">
    <source>
        <dbReference type="ARBA" id="ARBA00004196"/>
    </source>
</evidence>
<dbReference type="EMBL" id="SJPL01000001">
    <property type="protein sequence ID" value="TWT70270.1"/>
    <property type="molecule type" value="Genomic_DNA"/>
</dbReference>
<protein>
    <submittedName>
        <fullName evidence="4">D-ribose-binding periplasmic protein</fullName>
    </submittedName>
</protein>
<dbReference type="InterPro" id="IPR028082">
    <property type="entry name" value="Peripla_BP_I"/>
</dbReference>
<dbReference type="RefSeq" id="WP_146439257.1">
    <property type="nucleotide sequence ID" value="NZ_SJPL01000001.1"/>
</dbReference>
<keyword evidence="5" id="KW-1185">Reference proteome</keyword>
<evidence type="ECO:0000313" key="4">
    <source>
        <dbReference type="EMBL" id="TWT70270.1"/>
    </source>
</evidence>
<evidence type="ECO:0000313" key="5">
    <source>
        <dbReference type="Proteomes" id="UP000317238"/>
    </source>
</evidence>
<dbReference type="AlphaFoldDB" id="A0A5C5Y4T0"/>
<dbReference type="Gene3D" id="3.40.50.2300">
    <property type="match status" value="3"/>
</dbReference>
<name>A0A5C5Y4T0_9PLAN</name>
<sequence length="362" mass="39475">MRSNVLWNISRLPVLACVLAGFVFLAISGCGSSKQPTASEKERFPLQAGRYTVLGILTDNQDNNKAKENAEATLLRHPEIKCMVGLWSANTPMILAALRSSERLGDVAVVGFDEHPDTLNGIAEGNVYGTVVQNPYAFGYRSVQWLTMLAKGQAVDVPDSSLIYIPHRRITEDNVQQFRNEVALMKKGEGPLLSPDLDLSGTVVRLAYITNSTDPFWTLAEDGCERAAGQFGCDVDVQMPSAGTIEEQKRFLESNVANQLDGIAISPIDPENQVQMINEACDATTVICQDSDAPKSKRQFYLGTSNYMAGREAGKLIKEIIPEGGEIMLFVGKLEVLNAQERSQGIIDELADKPIPAALQTP</sequence>
<evidence type="ECO:0000259" key="3">
    <source>
        <dbReference type="Pfam" id="PF13407"/>
    </source>
</evidence>
<proteinExistence type="inferred from homology"/>
<comment type="caution">
    <text evidence="4">The sequence shown here is derived from an EMBL/GenBank/DDBJ whole genome shotgun (WGS) entry which is preliminary data.</text>
</comment>
<comment type="similarity">
    <text evidence="2">Belongs to the bacterial solute-binding protein 2 family.</text>
</comment>
<organism evidence="4 5">
    <name type="scientific">Crateriforma conspicua</name>
    <dbReference type="NCBI Taxonomy" id="2527996"/>
    <lineage>
        <taxon>Bacteria</taxon>
        <taxon>Pseudomonadati</taxon>
        <taxon>Planctomycetota</taxon>
        <taxon>Planctomycetia</taxon>
        <taxon>Planctomycetales</taxon>
        <taxon>Planctomycetaceae</taxon>
        <taxon>Crateriforma</taxon>
    </lineage>
</organism>
<dbReference type="GO" id="GO:0030246">
    <property type="term" value="F:carbohydrate binding"/>
    <property type="evidence" value="ECO:0007669"/>
    <property type="project" value="TreeGrafter"/>
</dbReference>
<dbReference type="SUPFAM" id="SSF53822">
    <property type="entry name" value="Periplasmic binding protein-like I"/>
    <property type="match status" value="2"/>
</dbReference>
<feature type="domain" description="Periplasmic binding protein" evidence="3">
    <location>
        <begin position="52"/>
        <end position="153"/>
    </location>
</feature>
<gene>
    <name evidence="4" type="primary">rbsB_2</name>
    <name evidence="4" type="ORF">Pan14r_25750</name>
</gene>
<comment type="subcellular location">
    <subcellularLocation>
        <location evidence="1">Cell envelope</location>
    </subcellularLocation>
</comment>
<dbReference type="InterPro" id="IPR025997">
    <property type="entry name" value="SBP_2_dom"/>
</dbReference>
<dbReference type="PANTHER" id="PTHR30036:SF7">
    <property type="entry name" value="ABC TRANSPORTER PERIPLASMIC-BINDING PROTEIN YPHF"/>
    <property type="match status" value="1"/>
</dbReference>
<dbReference type="GO" id="GO:0030288">
    <property type="term" value="C:outer membrane-bounded periplasmic space"/>
    <property type="evidence" value="ECO:0007669"/>
    <property type="project" value="TreeGrafter"/>
</dbReference>
<reference evidence="4 5" key="1">
    <citation type="submission" date="2019-02" db="EMBL/GenBank/DDBJ databases">
        <title>Deep-cultivation of Planctomycetes and their phenomic and genomic characterization uncovers novel biology.</title>
        <authorList>
            <person name="Wiegand S."/>
            <person name="Jogler M."/>
            <person name="Boedeker C."/>
            <person name="Pinto D."/>
            <person name="Vollmers J."/>
            <person name="Rivas-Marin E."/>
            <person name="Kohn T."/>
            <person name="Peeters S.H."/>
            <person name="Heuer A."/>
            <person name="Rast P."/>
            <person name="Oberbeckmann S."/>
            <person name="Bunk B."/>
            <person name="Jeske O."/>
            <person name="Meyerdierks A."/>
            <person name="Storesund J.E."/>
            <person name="Kallscheuer N."/>
            <person name="Luecker S."/>
            <person name="Lage O.M."/>
            <person name="Pohl T."/>
            <person name="Merkel B.J."/>
            <person name="Hornburger P."/>
            <person name="Mueller R.-W."/>
            <person name="Bruemmer F."/>
            <person name="Labrenz M."/>
            <person name="Spormann A.M."/>
            <person name="Op Den Camp H."/>
            <person name="Overmann J."/>
            <person name="Amann R."/>
            <person name="Jetten M.S.M."/>
            <person name="Mascher T."/>
            <person name="Medema M.H."/>
            <person name="Devos D.P."/>
            <person name="Kaster A.-K."/>
            <person name="Ovreas L."/>
            <person name="Rohde M."/>
            <person name="Galperin M.Y."/>
            <person name="Jogler C."/>
        </authorList>
    </citation>
    <scope>NUCLEOTIDE SEQUENCE [LARGE SCALE GENOMIC DNA]</scope>
    <source>
        <strain evidence="4 5">Pan14r</strain>
    </source>
</reference>
<feature type="domain" description="Periplasmic binding protein" evidence="3">
    <location>
        <begin position="211"/>
        <end position="353"/>
    </location>
</feature>
<dbReference type="Proteomes" id="UP000317238">
    <property type="component" value="Unassembled WGS sequence"/>
</dbReference>
<dbReference type="PANTHER" id="PTHR30036">
    <property type="entry name" value="D-XYLOSE-BINDING PERIPLASMIC PROTEIN"/>
    <property type="match status" value="1"/>
</dbReference>
<dbReference type="Pfam" id="PF13407">
    <property type="entry name" value="Peripla_BP_4"/>
    <property type="match status" value="2"/>
</dbReference>
<accession>A0A5C5Y4T0</accession>
<dbReference type="InterPro" id="IPR050555">
    <property type="entry name" value="Bact_Solute-Bind_Prot2"/>
</dbReference>
<dbReference type="PROSITE" id="PS51257">
    <property type="entry name" value="PROKAR_LIPOPROTEIN"/>
    <property type="match status" value="1"/>
</dbReference>
<evidence type="ECO:0000256" key="2">
    <source>
        <dbReference type="ARBA" id="ARBA00007639"/>
    </source>
</evidence>
<dbReference type="OrthoDB" id="569491at2"/>